<dbReference type="Pfam" id="PF13358">
    <property type="entry name" value="DDE_3"/>
    <property type="match status" value="1"/>
</dbReference>
<dbReference type="PANTHER" id="PTHR23022:SF129">
    <property type="entry name" value="TRANSPOSABLE ELEMENT TC3 TRANSPOSASE"/>
    <property type="match status" value="1"/>
</dbReference>
<evidence type="ECO:0000313" key="2">
    <source>
        <dbReference type="EMBL" id="GMF65028.1"/>
    </source>
</evidence>
<dbReference type="Gene3D" id="3.30.420.10">
    <property type="entry name" value="Ribonuclease H-like superfamily/Ribonuclease H"/>
    <property type="match status" value="1"/>
</dbReference>
<evidence type="ECO:0000313" key="3">
    <source>
        <dbReference type="Proteomes" id="UP001165083"/>
    </source>
</evidence>
<feature type="domain" description="Tc1-like transposase DDE" evidence="1">
    <location>
        <begin position="4"/>
        <end position="136"/>
    </location>
</feature>
<gene>
    <name evidence="2" type="ORF">Plil01_001776000</name>
</gene>
<sequence>MKKINLDGPDGYRYYWHDVRQDPELFSTRVSGGGSVMIWAGASWHGKSKLVILEGRQSSIDYVKTLRENLLPYLENLRTNYQVSRPIFQHDNASIHSARRTKDFLRDASVSTMTWPAKSPDLNIIENVWGILARRFYAGGR</sequence>
<keyword evidence="3" id="KW-1185">Reference proteome</keyword>
<proteinExistence type="predicted"/>
<dbReference type="GO" id="GO:0003676">
    <property type="term" value="F:nucleic acid binding"/>
    <property type="evidence" value="ECO:0007669"/>
    <property type="project" value="InterPro"/>
</dbReference>
<organism evidence="2 3">
    <name type="scientific">Phytophthora lilii</name>
    <dbReference type="NCBI Taxonomy" id="2077276"/>
    <lineage>
        <taxon>Eukaryota</taxon>
        <taxon>Sar</taxon>
        <taxon>Stramenopiles</taxon>
        <taxon>Oomycota</taxon>
        <taxon>Peronosporomycetes</taxon>
        <taxon>Peronosporales</taxon>
        <taxon>Peronosporaceae</taxon>
        <taxon>Phytophthora</taxon>
    </lineage>
</organism>
<reference evidence="2" key="1">
    <citation type="submission" date="2023-04" db="EMBL/GenBank/DDBJ databases">
        <title>Phytophthora lilii NBRC 32176.</title>
        <authorList>
            <person name="Ichikawa N."/>
            <person name="Sato H."/>
            <person name="Tonouchi N."/>
        </authorList>
    </citation>
    <scope>NUCLEOTIDE SEQUENCE</scope>
    <source>
        <strain evidence="2">NBRC 32176</strain>
    </source>
</reference>
<protein>
    <submittedName>
        <fullName evidence="2">Unnamed protein product</fullName>
    </submittedName>
</protein>
<name>A0A9W6YII6_9STRA</name>
<evidence type="ECO:0000259" key="1">
    <source>
        <dbReference type="Pfam" id="PF13358"/>
    </source>
</evidence>
<dbReference type="Proteomes" id="UP001165083">
    <property type="component" value="Unassembled WGS sequence"/>
</dbReference>
<dbReference type="PANTHER" id="PTHR23022">
    <property type="entry name" value="TRANSPOSABLE ELEMENT-RELATED"/>
    <property type="match status" value="1"/>
</dbReference>
<dbReference type="OrthoDB" id="127654at2759"/>
<dbReference type="InterPro" id="IPR036397">
    <property type="entry name" value="RNaseH_sf"/>
</dbReference>
<dbReference type="AlphaFoldDB" id="A0A9W6YII6"/>
<dbReference type="InterPro" id="IPR052338">
    <property type="entry name" value="Transposase_5"/>
</dbReference>
<dbReference type="EMBL" id="BSXW01012440">
    <property type="protein sequence ID" value="GMF65028.1"/>
    <property type="molecule type" value="Genomic_DNA"/>
</dbReference>
<comment type="caution">
    <text evidence="2">The sequence shown here is derived from an EMBL/GenBank/DDBJ whole genome shotgun (WGS) entry which is preliminary data.</text>
</comment>
<dbReference type="InterPro" id="IPR038717">
    <property type="entry name" value="Tc1-like_DDE_dom"/>
</dbReference>
<accession>A0A9W6YII6</accession>